<dbReference type="CDD" id="cd00090">
    <property type="entry name" value="HTH_ARSR"/>
    <property type="match status" value="1"/>
</dbReference>
<keyword evidence="1" id="KW-0238">DNA-binding</keyword>
<dbReference type="OrthoDB" id="2729610at2"/>
<dbReference type="STRING" id="1464123.SAMN05444126_106127"/>
<dbReference type="Gene3D" id="1.10.10.10">
    <property type="entry name" value="Winged helix-like DNA-binding domain superfamily/Winged helix DNA-binding domain"/>
    <property type="match status" value="1"/>
</dbReference>
<gene>
    <name evidence="2" type="ORF">SAMN05444126_106127</name>
</gene>
<dbReference type="Pfam" id="PF12840">
    <property type="entry name" value="HTH_20"/>
    <property type="match status" value="1"/>
</dbReference>
<dbReference type="Proteomes" id="UP000199318">
    <property type="component" value="Unassembled WGS sequence"/>
</dbReference>
<accession>A0A1H9SB45</accession>
<sequence>MEQHTLKITGVLSDPTRYSIYQYIGKQKRDVTVQEIADTFKIHANVARLHLSKLEEVNMLVSDTKKTGKGGRPSRFYRLSDEVISIQFPFRDYQRLAEIAIDSLASLGYEGIEALRKTGLKFGYEAAHEFVSSFNQNPEAMAPAEKTKFIEQIAINQGLNPELHYDEQKEEITFRIYNCTFKEVAKDNRGVCAMHHSLMNGIFQYFFPDVELKEEANMMKQNELACTYTTAIVSS</sequence>
<name>A0A1H9SB45_9BACI</name>
<dbReference type="InterPro" id="IPR011991">
    <property type="entry name" value="ArsR-like_HTH"/>
</dbReference>
<proteinExistence type="predicted"/>
<evidence type="ECO:0000313" key="2">
    <source>
        <dbReference type="EMBL" id="SER82240.1"/>
    </source>
</evidence>
<dbReference type="PANTHER" id="PTHR38600:SF1">
    <property type="entry name" value="TRANSCRIPTIONAL REGULATORY PROTEIN"/>
    <property type="match status" value="1"/>
</dbReference>
<protein>
    <submittedName>
        <fullName evidence="2">Predicted transcriptional regulator, ArsR family</fullName>
    </submittedName>
</protein>
<dbReference type="SUPFAM" id="SSF46785">
    <property type="entry name" value="Winged helix' DNA-binding domain"/>
    <property type="match status" value="1"/>
</dbReference>
<dbReference type="AlphaFoldDB" id="A0A1H9SB45"/>
<evidence type="ECO:0000256" key="1">
    <source>
        <dbReference type="ARBA" id="ARBA00023125"/>
    </source>
</evidence>
<dbReference type="EMBL" id="FOGV01000006">
    <property type="protein sequence ID" value="SER82240.1"/>
    <property type="molecule type" value="Genomic_DNA"/>
</dbReference>
<keyword evidence="3" id="KW-1185">Reference proteome</keyword>
<dbReference type="RefSeq" id="WP_093072412.1">
    <property type="nucleotide sequence ID" value="NZ_FOGV01000006.1"/>
</dbReference>
<comment type="caution">
    <text evidence="2">The sequence shown here is derived from an EMBL/GenBank/DDBJ whole genome shotgun (WGS) entry which is preliminary data.</text>
</comment>
<reference evidence="3" key="1">
    <citation type="submission" date="2016-10" db="EMBL/GenBank/DDBJ databases">
        <authorList>
            <person name="de Groot N.N."/>
        </authorList>
    </citation>
    <scope>NUCLEOTIDE SEQUENCE [LARGE SCALE GENOMIC DNA]</scope>
    <source>
        <strain evidence="3">10nlg</strain>
    </source>
</reference>
<dbReference type="InterPro" id="IPR036388">
    <property type="entry name" value="WH-like_DNA-bd_sf"/>
</dbReference>
<dbReference type="PANTHER" id="PTHR38600">
    <property type="entry name" value="TRANSCRIPTIONAL REGULATORY PROTEIN"/>
    <property type="match status" value="1"/>
</dbReference>
<organism evidence="2 3">
    <name type="scientific">Salisediminibacterium halotolerans</name>
    <dbReference type="NCBI Taxonomy" id="517425"/>
    <lineage>
        <taxon>Bacteria</taxon>
        <taxon>Bacillati</taxon>
        <taxon>Bacillota</taxon>
        <taxon>Bacilli</taxon>
        <taxon>Bacillales</taxon>
        <taxon>Bacillaceae</taxon>
        <taxon>Salisediminibacterium</taxon>
    </lineage>
</organism>
<evidence type="ECO:0000313" key="3">
    <source>
        <dbReference type="Proteomes" id="UP000199318"/>
    </source>
</evidence>
<dbReference type="InterPro" id="IPR036390">
    <property type="entry name" value="WH_DNA-bd_sf"/>
</dbReference>
<dbReference type="GO" id="GO:0003677">
    <property type="term" value="F:DNA binding"/>
    <property type="evidence" value="ECO:0007669"/>
    <property type="project" value="UniProtKB-KW"/>
</dbReference>